<dbReference type="Proteomes" id="UP000319514">
    <property type="component" value="Unassembled WGS sequence"/>
</dbReference>
<evidence type="ECO:0000313" key="2">
    <source>
        <dbReference type="EMBL" id="TQL58757.1"/>
    </source>
</evidence>
<keyword evidence="3" id="KW-1185">Reference proteome</keyword>
<comment type="caution">
    <text evidence="2">The sequence shown here is derived from an EMBL/GenBank/DDBJ whole genome shotgun (WGS) entry which is preliminary data.</text>
</comment>
<protein>
    <submittedName>
        <fullName evidence="2">Uncharacterized protein</fullName>
    </submittedName>
</protein>
<dbReference type="EMBL" id="VFOQ01000001">
    <property type="protein sequence ID" value="TQL58757.1"/>
    <property type="molecule type" value="Genomic_DNA"/>
</dbReference>
<dbReference type="AlphaFoldDB" id="A0A542ZEM0"/>
<evidence type="ECO:0000256" key="1">
    <source>
        <dbReference type="SAM" id="MobiDB-lite"/>
    </source>
</evidence>
<gene>
    <name evidence="2" type="ORF">FB474_0094</name>
</gene>
<reference evidence="2 3" key="1">
    <citation type="submission" date="2019-06" db="EMBL/GenBank/DDBJ databases">
        <title>Sequencing the genomes of 1000 actinobacteria strains.</title>
        <authorList>
            <person name="Klenk H.-P."/>
        </authorList>
    </citation>
    <scope>NUCLEOTIDE SEQUENCE [LARGE SCALE GENOMIC DNA]</scope>
    <source>
        <strain evidence="2 3">DSM 18082</strain>
    </source>
</reference>
<feature type="region of interest" description="Disordered" evidence="1">
    <location>
        <begin position="152"/>
        <end position="172"/>
    </location>
</feature>
<accession>A0A542ZEM0</accession>
<organism evidence="2 3">
    <name type="scientific">Oryzihumus leptocrescens</name>
    <dbReference type="NCBI Taxonomy" id="297536"/>
    <lineage>
        <taxon>Bacteria</taxon>
        <taxon>Bacillati</taxon>
        <taxon>Actinomycetota</taxon>
        <taxon>Actinomycetes</taxon>
        <taxon>Micrococcales</taxon>
        <taxon>Intrasporangiaceae</taxon>
        <taxon>Oryzihumus</taxon>
    </lineage>
</organism>
<evidence type="ECO:0000313" key="3">
    <source>
        <dbReference type="Proteomes" id="UP000319514"/>
    </source>
</evidence>
<sequence length="172" mass="18762">MTICRHGATYVALRIDPDAAEAVRSAARRLSPAYREMTGTPISLSRLVTAACEQALPHPRAWQRLVQPSPRLTKRYAPGGRAVLPLVLPVTLVGGLDAIAATRRAWTRTGVLLAATHYVLARVVTDLDRAAAGDKAAAARVRRFLRHVEPDGRYQRGVQMPGRPGRTRDEGK</sequence>
<proteinExistence type="predicted"/>
<dbReference type="RefSeq" id="WP_185745968.1">
    <property type="nucleotide sequence ID" value="NZ_BAAAKX010000006.1"/>
</dbReference>
<name>A0A542ZEM0_9MICO</name>